<evidence type="ECO:0000313" key="7">
    <source>
        <dbReference type="Proteomes" id="UP001595477"/>
    </source>
</evidence>
<dbReference type="InterPro" id="IPR043128">
    <property type="entry name" value="Rev_trsase/Diguanyl_cyclase"/>
</dbReference>
<name>A0ABV7K3F4_9ALTE</name>
<dbReference type="InterPro" id="IPR001789">
    <property type="entry name" value="Sig_transdc_resp-reg_receiver"/>
</dbReference>
<dbReference type="EMBL" id="JBHRSX010000095">
    <property type="protein sequence ID" value="MFC3203546.1"/>
    <property type="molecule type" value="Genomic_DNA"/>
</dbReference>
<dbReference type="InterPro" id="IPR000160">
    <property type="entry name" value="GGDEF_dom"/>
</dbReference>
<dbReference type="Gene3D" id="3.40.50.2300">
    <property type="match status" value="1"/>
</dbReference>
<dbReference type="SUPFAM" id="SSF52172">
    <property type="entry name" value="CheY-like"/>
    <property type="match status" value="1"/>
</dbReference>
<dbReference type="Pfam" id="PF00990">
    <property type="entry name" value="GGDEF"/>
    <property type="match status" value="1"/>
</dbReference>
<feature type="domain" description="GGDEF" evidence="5">
    <location>
        <begin position="182"/>
        <end position="318"/>
    </location>
</feature>
<dbReference type="InterPro" id="IPR050469">
    <property type="entry name" value="Diguanylate_Cyclase"/>
</dbReference>
<dbReference type="SMART" id="SM00267">
    <property type="entry name" value="GGDEF"/>
    <property type="match status" value="1"/>
</dbReference>
<dbReference type="NCBIfam" id="TIGR00254">
    <property type="entry name" value="GGDEF"/>
    <property type="match status" value="1"/>
</dbReference>
<comment type="caution">
    <text evidence="6">The sequence shown here is derived from an EMBL/GenBank/DDBJ whole genome shotgun (WGS) entry which is preliminary data.</text>
</comment>
<dbReference type="SMART" id="SM00448">
    <property type="entry name" value="REC"/>
    <property type="match status" value="1"/>
</dbReference>
<evidence type="ECO:0000313" key="6">
    <source>
        <dbReference type="EMBL" id="MFC3203546.1"/>
    </source>
</evidence>
<dbReference type="PANTHER" id="PTHR45138">
    <property type="entry name" value="REGULATORY COMPONENTS OF SENSORY TRANSDUCTION SYSTEM"/>
    <property type="match status" value="1"/>
</dbReference>
<evidence type="ECO:0000259" key="4">
    <source>
        <dbReference type="PROSITE" id="PS50110"/>
    </source>
</evidence>
<dbReference type="RefSeq" id="WP_164464568.1">
    <property type="nucleotide sequence ID" value="NZ_JBHRSX010000095.1"/>
</dbReference>
<dbReference type="SUPFAM" id="SSF55073">
    <property type="entry name" value="Nucleotide cyclase"/>
    <property type="match status" value="1"/>
</dbReference>
<comment type="catalytic activity">
    <reaction evidence="2">
        <text>2 GTP = 3',3'-c-di-GMP + 2 diphosphate</text>
        <dbReference type="Rhea" id="RHEA:24898"/>
        <dbReference type="ChEBI" id="CHEBI:33019"/>
        <dbReference type="ChEBI" id="CHEBI:37565"/>
        <dbReference type="ChEBI" id="CHEBI:58805"/>
        <dbReference type="EC" id="2.7.7.65"/>
    </reaction>
</comment>
<evidence type="ECO:0000256" key="1">
    <source>
        <dbReference type="ARBA" id="ARBA00012528"/>
    </source>
</evidence>
<dbReference type="CDD" id="cd01949">
    <property type="entry name" value="GGDEF"/>
    <property type="match status" value="1"/>
</dbReference>
<feature type="domain" description="Response regulatory" evidence="4">
    <location>
        <begin position="24"/>
        <end position="139"/>
    </location>
</feature>
<evidence type="ECO:0000259" key="5">
    <source>
        <dbReference type="PROSITE" id="PS50887"/>
    </source>
</evidence>
<dbReference type="PROSITE" id="PS50887">
    <property type="entry name" value="GGDEF"/>
    <property type="match status" value="1"/>
</dbReference>
<dbReference type="PANTHER" id="PTHR45138:SF9">
    <property type="entry name" value="DIGUANYLATE CYCLASE DGCM-RELATED"/>
    <property type="match status" value="1"/>
</dbReference>
<dbReference type="Proteomes" id="UP001595477">
    <property type="component" value="Unassembled WGS sequence"/>
</dbReference>
<sequence length="318" mass="35208">MNLLGEYTTFKEPQFQTKALTECKAVIVDDDKSSQLVLAAILQDIIITECSDNSLNMVEFCLESKPDVVLLDLNMPGKDGITVCRELKANKFTANIPVIFITGSGKPEDQDRCWEAGASDFIVKPVVASTLQHRVKNIVLSKLHLDLLTEQTFRDPLTGLYNRYYMNAEIPAIFKHCVREQVNFGVMMIDIDNFKSFNDTYGHLEGDNCLAQVASALKNTLRRPQDKILRYGGEEFAVFLPNTDREGVGQLAKAMCEKVESLNIENSNCGSGVITISLGFVVSKPDYQTSLAGLVNEADLALFEAKMAGKNQGVGHRL</sequence>
<dbReference type="EC" id="2.7.7.65" evidence="1"/>
<dbReference type="Gene3D" id="3.30.70.270">
    <property type="match status" value="1"/>
</dbReference>
<dbReference type="InterPro" id="IPR011006">
    <property type="entry name" value="CheY-like_superfamily"/>
</dbReference>
<protein>
    <recommendedName>
        <fullName evidence="1">diguanylate cyclase</fullName>
        <ecNumber evidence="1">2.7.7.65</ecNumber>
    </recommendedName>
</protein>
<keyword evidence="6" id="KW-0808">Transferase</keyword>
<dbReference type="PROSITE" id="PS50110">
    <property type="entry name" value="RESPONSE_REGULATORY"/>
    <property type="match status" value="1"/>
</dbReference>
<dbReference type="Pfam" id="PF00072">
    <property type="entry name" value="Response_reg"/>
    <property type="match status" value="1"/>
</dbReference>
<evidence type="ECO:0000256" key="2">
    <source>
        <dbReference type="ARBA" id="ARBA00034247"/>
    </source>
</evidence>
<accession>A0ABV7K3F4</accession>
<proteinExistence type="predicted"/>
<organism evidence="6 7">
    <name type="scientific">Alteromonas oceani</name>
    <dbReference type="NCBI Taxonomy" id="2071609"/>
    <lineage>
        <taxon>Bacteria</taxon>
        <taxon>Pseudomonadati</taxon>
        <taxon>Pseudomonadota</taxon>
        <taxon>Gammaproteobacteria</taxon>
        <taxon>Alteromonadales</taxon>
        <taxon>Alteromonadaceae</taxon>
        <taxon>Alteromonas/Salinimonas group</taxon>
        <taxon>Alteromonas</taxon>
    </lineage>
</organism>
<keyword evidence="6" id="KW-0548">Nucleotidyltransferase</keyword>
<gene>
    <name evidence="6" type="ORF">ACFOEW_17185</name>
</gene>
<dbReference type="InterPro" id="IPR029787">
    <property type="entry name" value="Nucleotide_cyclase"/>
</dbReference>
<dbReference type="GO" id="GO:0052621">
    <property type="term" value="F:diguanylate cyclase activity"/>
    <property type="evidence" value="ECO:0007669"/>
    <property type="project" value="UniProtKB-EC"/>
</dbReference>
<keyword evidence="3" id="KW-0597">Phosphoprotein</keyword>
<reference evidence="7" key="1">
    <citation type="journal article" date="2019" name="Int. J. Syst. Evol. Microbiol.">
        <title>The Global Catalogue of Microorganisms (GCM) 10K type strain sequencing project: providing services to taxonomists for standard genome sequencing and annotation.</title>
        <authorList>
            <consortium name="The Broad Institute Genomics Platform"/>
            <consortium name="The Broad Institute Genome Sequencing Center for Infectious Disease"/>
            <person name="Wu L."/>
            <person name="Ma J."/>
        </authorList>
    </citation>
    <scope>NUCLEOTIDE SEQUENCE [LARGE SCALE GENOMIC DNA]</scope>
    <source>
        <strain evidence="7">KCTC 52449</strain>
    </source>
</reference>
<keyword evidence="7" id="KW-1185">Reference proteome</keyword>
<feature type="modified residue" description="4-aspartylphosphate" evidence="3">
    <location>
        <position position="72"/>
    </location>
</feature>
<evidence type="ECO:0000256" key="3">
    <source>
        <dbReference type="PROSITE-ProRule" id="PRU00169"/>
    </source>
</evidence>